<dbReference type="Pfam" id="PF05699">
    <property type="entry name" value="Dimer_Tnp_hAT"/>
    <property type="match status" value="1"/>
</dbReference>
<dbReference type="OrthoDB" id="1700726at2759"/>
<gene>
    <name evidence="9" type="primary">ACSL3_5</name>
    <name evidence="9" type="ORF">FOZ61_009620</name>
</gene>
<protein>
    <submittedName>
        <fullName evidence="9">Long-chain-fatty-acid--CoA ligase 3</fullName>
    </submittedName>
</protein>
<dbReference type="PANTHER" id="PTHR43272:SF83">
    <property type="entry name" value="ACYL-COA SYNTHETASE LONG-CHAIN, ISOFORM J"/>
    <property type="match status" value="1"/>
</dbReference>
<feature type="compositionally biased region" description="Basic and acidic residues" evidence="6">
    <location>
        <begin position="854"/>
        <end position="863"/>
    </location>
</feature>
<dbReference type="SUPFAM" id="SSF56801">
    <property type="entry name" value="Acetyl-CoA synthetase-like"/>
    <property type="match status" value="1"/>
</dbReference>
<evidence type="ECO:0000313" key="10">
    <source>
        <dbReference type="Proteomes" id="UP000570595"/>
    </source>
</evidence>
<feature type="region of interest" description="Disordered" evidence="6">
    <location>
        <begin position="1020"/>
        <end position="1057"/>
    </location>
</feature>
<keyword evidence="4" id="KW-0067">ATP-binding</keyword>
<comment type="similarity">
    <text evidence="1">Belongs to the ATP-dependent AMP-binding enzyme family.</text>
</comment>
<evidence type="ECO:0000313" key="9">
    <source>
        <dbReference type="EMBL" id="KAF4652528.1"/>
    </source>
</evidence>
<dbReference type="Gene3D" id="3.40.50.12780">
    <property type="entry name" value="N-terminal domain of ligase-like"/>
    <property type="match status" value="1"/>
</dbReference>
<evidence type="ECO:0000259" key="7">
    <source>
        <dbReference type="Pfam" id="PF00501"/>
    </source>
</evidence>
<dbReference type="GO" id="GO:0046983">
    <property type="term" value="F:protein dimerization activity"/>
    <property type="evidence" value="ECO:0007669"/>
    <property type="project" value="InterPro"/>
</dbReference>
<evidence type="ECO:0000256" key="3">
    <source>
        <dbReference type="ARBA" id="ARBA00022741"/>
    </source>
</evidence>
<evidence type="ECO:0000256" key="2">
    <source>
        <dbReference type="ARBA" id="ARBA00022598"/>
    </source>
</evidence>
<dbReference type="InterPro" id="IPR000873">
    <property type="entry name" value="AMP-dep_synth/lig_dom"/>
</dbReference>
<keyword evidence="3" id="KW-0547">Nucleotide-binding</keyword>
<name>A0A7J6KZB3_PEROL</name>
<dbReference type="GO" id="GO:0005783">
    <property type="term" value="C:endoplasmic reticulum"/>
    <property type="evidence" value="ECO:0007669"/>
    <property type="project" value="TreeGrafter"/>
</dbReference>
<evidence type="ECO:0000259" key="8">
    <source>
        <dbReference type="Pfam" id="PF05699"/>
    </source>
</evidence>
<dbReference type="Proteomes" id="UP000570595">
    <property type="component" value="Unassembled WGS sequence"/>
</dbReference>
<dbReference type="GO" id="GO:0004467">
    <property type="term" value="F:long-chain fatty acid-CoA ligase activity"/>
    <property type="evidence" value="ECO:0007669"/>
    <property type="project" value="UniProtKB-EC"/>
</dbReference>
<feature type="region of interest" description="Disordered" evidence="6">
    <location>
        <begin position="848"/>
        <end position="873"/>
    </location>
</feature>
<dbReference type="EMBL" id="JABAHT010000713">
    <property type="protein sequence ID" value="KAF4652528.1"/>
    <property type="molecule type" value="Genomic_DNA"/>
</dbReference>
<dbReference type="InterPro" id="IPR020845">
    <property type="entry name" value="AMP-binding_CS"/>
</dbReference>
<dbReference type="PROSITE" id="PS00455">
    <property type="entry name" value="AMP_BINDING"/>
    <property type="match status" value="1"/>
</dbReference>
<dbReference type="PANTHER" id="PTHR43272">
    <property type="entry name" value="LONG-CHAIN-FATTY-ACID--COA LIGASE"/>
    <property type="match status" value="1"/>
</dbReference>
<feature type="domain" description="AMP-dependent synthetase/ligase" evidence="7">
    <location>
        <begin position="112"/>
        <end position="556"/>
    </location>
</feature>
<organism evidence="9 10">
    <name type="scientific">Perkinsus olseni</name>
    <name type="common">Perkinsus atlanticus</name>
    <dbReference type="NCBI Taxonomy" id="32597"/>
    <lineage>
        <taxon>Eukaryota</taxon>
        <taxon>Sar</taxon>
        <taxon>Alveolata</taxon>
        <taxon>Perkinsozoa</taxon>
        <taxon>Perkinsea</taxon>
        <taxon>Perkinsida</taxon>
        <taxon>Perkinsidae</taxon>
        <taxon>Perkinsus</taxon>
    </lineage>
</organism>
<evidence type="ECO:0000256" key="4">
    <source>
        <dbReference type="ARBA" id="ARBA00022840"/>
    </source>
</evidence>
<evidence type="ECO:0000256" key="6">
    <source>
        <dbReference type="SAM" id="MobiDB-lite"/>
    </source>
</evidence>
<dbReference type="InterPro" id="IPR008906">
    <property type="entry name" value="HATC_C_dom"/>
</dbReference>
<evidence type="ECO:0000256" key="1">
    <source>
        <dbReference type="ARBA" id="ARBA00006432"/>
    </source>
</evidence>
<dbReference type="GO" id="GO:0016020">
    <property type="term" value="C:membrane"/>
    <property type="evidence" value="ECO:0007669"/>
    <property type="project" value="TreeGrafter"/>
</dbReference>
<proteinExistence type="inferred from homology"/>
<dbReference type="InterPro" id="IPR042099">
    <property type="entry name" value="ANL_N_sf"/>
</dbReference>
<dbReference type="SUPFAM" id="SSF53098">
    <property type="entry name" value="Ribonuclease H-like"/>
    <property type="match status" value="1"/>
</dbReference>
<dbReference type="Pfam" id="PF00501">
    <property type="entry name" value="AMP-binding"/>
    <property type="match status" value="1"/>
</dbReference>
<reference evidence="9 10" key="1">
    <citation type="submission" date="2020-04" db="EMBL/GenBank/DDBJ databases">
        <title>Perkinsus olseni comparative genomics.</title>
        <authorList>
            <person name="Bogema D.R."/>
        </authorList>
    </citation>
    <scope>NUCLEOTIDE SEQUENCE [LARGE SCALE GENOMIC DNA]</scope>
    <source>
        <strain evidence="9">ATCC PRA-179</strain>
    </source>
</reference>
<feature type="region of interest" description="Disordered" evidence="6">
    <location>
        <begin position="27"/>
        <end position="66"/>
    </location>
</feature>
<dbReference type="InterPro" id="IPR012337">
    <property type="entry name" value="RNaseH-like_sf"/>
</dbReference>
<comment type="catalytic activity">
    <reaction evidence="5">
        <text>a long-chain fatty acid + ATP + CoA = a long-chain fatty acyl-CoA + AMP + diphosphate</text>
        <dbReference type="Rhea" id="RHEA:15421"/>
        <dbReference type="ChEBI" id="CHEBI:30616"/>
        <dbReference type="ChEBI" id="CHEBI:33019"/>
        <dbReference type="ChEBI" id="CHEBI:57287"/>
        <dbReference type="ChEBI" id="CHEBI:57560"/>
        <dbReference type="ChEBI" id="CHEBI:83139"/>
        <dbReference type="ChEBI" id="CHEBI:456215"/>
        <dbReference type="EC" id="6.2.1.3"/>
    </reaction>
</comment>
<dbReference type="GO" id="GO:0005524">
    <property type="term" value="F:ATP binding"/>
    <property type="evidence" value="ECO:0007669"/>
    <property type="project" value="UniProtKB-KW"/>
</dbReference>
<feature type="domain" description="HAT C-terminal dimerisation" evidence="8">
    <location>
        <begin position="1345"/>
        <end position="1412"/>
    </location>
</feature>
<keyword evidence="2 9" id="KW-0436">Ligase</keyword>
<evidence type="ECO:0000256" key="5">
    <source>
        <dbReference type="ARBA" id="ARBA00036813"/>
    </source>
</evidence>
<accession>A0A7J6KZB3</accession>
<comment type="caution">
    <text evidence="9">The sequence shown here is derived from an EMBL/GenBank/DDBJ whole genome shotgun (WGS) entry which is preliminary data.</text>
</comment>
<sequence>MIGELVKGLDYFTWAVPAAGPVRSAFRPADPSTMMNSEPSPYPDPDNTEAPAKCRTGQSARGEGLPWAPSVRTLHDVFTHAVKSHPNSKCQGTRDLLRFVDMGQPLPGKEFGKTTWRTYRQVNRRVLAIGAGLRSLGNCPQPDHVTDVDSLTGPISLVIFEDTCAEWITAALGAWSQSMIVTTIYGTLGPDAVAQAFVEGQGTTLLCNRKNVAGVIAARDTMPSLRHIIYTDEGVDKKERMKPLQLADTHGIEVIRFEDLLRRGQSLVKEYPPVPPKKDNIATIMYTSGTTGHPKGVVIRHRHAVFAIRSILPLVLDRLPSNFTHVAYLPLAHIFELAVQLGCLSTGASVGFADPKSLTATLTKPHGALEEFKPHMFIGVPKIYDVIMKGALAKIAAEPPTKRGLINAAFESKAKAIESGRFTPIFDRLVFSKFKALLGGRIRICISGGGPLSGDVQRWVRTAFGCDVIQGYGLTETNAGATVQLMGDLRTGVVGPPIPGVEIKLRSCLDAKGEPEILDRHGKPYLSKDTRAANGKRVLGRGEVLIRGPCVTSGYYKLPEKTEEAFKSNGWFYSGDVGQFLADGSLQLIDRVKNLVKLRGGEYIALENMELVYGSSAFVDAVNGGIMCYGDGTLDRPVAMVQVNKDNLVNWAKSNNVQYSSYEELLRKPEANKAVLDSLRKCWKVGKLSPLEQLCAIVLLNDPWTPENKCLTATNKLSRHGIIAKHEELLENLKAFGRDPSMPMSIPTTSTSFSRAKLGGNFLKRRHFYDSEDRCCVLMLEFPDDSSVTRVRSKAYWRSPRKESPRPRSARVASPLDLDFGREWLMRRDAEISRKMIDAERRAMAECVGGGHSTDQDDRELGRDPSTFKASKPQTQLVSFKVFSPVDRPGLRRSENILEKAGLQYVGPIRGWKEQADKYARKRRSAVVHHDCGFSPAIIRFGDDIAGDASDASQRLVYFNGTDIAAVATVLGQIVVHGIYVVRKVCEEALSVPNGRVVESWREVDKLSSKSRDLAEQRRARVSAREWVTRPSASPPPSTSRTEATGNAVRESQQAAGRKINNFLKRSEEALAAREERTRAKKKMQELIELAECTFQPRTALDRGPDDQADEIWRRGLSSRRSMSRRQSVHERLYAKGILDKEKREEIHKNAQLTREREELARCKGGIHQAIVIFRSSVMSVVCHAITAYNKPGAQEEDRGSSSGYRGYLRSLMQQLQGQSEGQSRVARLCRSLLGSLQHYFEYVLSPTDMKGYICVAATFLDPHYSITETRDDGEAAIREVMSYYGMEDVTAGAGTDTLSPDDSPSDDVLHGLRKRSLGHSLGNSSALVRELEIFEYRLASGGRKKADFLSFWSAAESLRTPILSRVSRLLACIVGSSVSAEECFSTAGSISRVRRSRLTGDNLRALMLLRSH</sequence>